<organism evidence="1 2">
    <name type="scientific">Paracoccus yeei</name>
    <dbReference type="NCBI Taxonomy" id="147645"/>
    <lineage>
        <taxon>Bacteria</taxon>
        <taxon>Pseudomonadati</taxon>
        <taxon>Pseudomonadota</taxon>
        <taxon>Alphaproteobacteria</taxon>
        <taxon>Rhodobacterales</taxon>
        <taxon>Paracoccaceae</taxon>
        <taxon>Paracoccus</taxon>
    </lineage>
</organism>
<sequence length="63" mass="6722">MLLQREAITSETAAHAAPAYACHPAMPHAGAGLGMTIHRLAIVGHMPLARVGRAEDRVLRQRA</sequence>
<evidence type="ECO:0000313" key="2">
    <source>
        <dbReference type="Proteomes" id="UP000191257"/>
    </source>
</evidence>
<proteinExistence type="predicted"/>
<protein>
    <submittedName>
        <fullName evidence="1">Uncharacterized protein</fullName>
    </submittedName>
</protein>
<dbReference type="EMBL" id="CP020442">
    <property type="protein sequence ID" value="ARC38069.1"/>
    <property type="molecule type" value="Genomic_DNA"/>
</dbReference>
<accession>A0A1V0GWN4</accession>
<reference evidence="1" key="1">
    <citation type="submission" date="2017-12" db="EMBL/GenBank/DDBJ databases">
        <title>FDA dAtabase for Regulatory Grade micrObial Sequences (FDA-ARGOS): Supporting development and validation of Infectious Disease Dx tests.</title>
        <authorList>
            <person name="Campos J."/>
            <person name="Goldberg B."/>
            <person name="Tallon L."/>
            <person name="Sadzewicz L."/>
            <person name="Sengamalay N."/>
            <person name="Ott S."/>
            <person name="Godinez A."/>
            <person name="Nagaraj S."/>
            <person name="Vyas G."/>
            <person name="Aluvathingal J."/>
            <person name="Nadendla S."/>
            <person name="Geyer C."/>
            <person name="Nandy P."/>
            <person name="Hobson J."/>
            <person name="Sichtig H."/>
        </authorList>
    </citation>
    <scope>NUCLEOTIDE SEQUENCE</scope>
    <source>
        <strain evidence="1">FDAARGOS_252</strain>
    </source>
</reference>
<gene>
    <name evidence="1" type="ORF">A6J80_18410</name>
</gene>
<evidence type="ECO:0000313" key="1">
    <source>
        <dbReference type="EMBL" id="ARC38069.1"/>
    </source>
</evidence>
<keyword evidence="2" id="KW-1185">Reference proteome</keyword>
<dbReference type="AlphaFoldDB" id="A0A1V0GWN4"/>
<name>A0A1V0GWN4_9RHOB</name>
<dbReference type="Proteomes" id="UP000191257">
    <property type="component" value="Chromosome"/>
</dbReference>
<dbReference type="KEGG" id="pye:A6J80_18410"/>